<keyword evidence="4" id="KW-1185">Reference proteome</keyword>
<evidence type="ECO:0008006" key="5">
    <source>
        <dbReference type="Google" id="ProtNLM"/>
    </source>
</evidence>
<organism evidence="3 4">
    <name type="scientific">Nonomuraea endophytica</name>
    <dbReference type="NCBI Taxonomy" id="714136"/>
    <lineage>
        <taxon>Bacteria</taxon>
        <taxon>Bacillati</taxon>
        <taxon>Actinomycetota</taxon>
        <taxon>Actinomycetes</taxon>
        <taxon>Streptosporangiales</taxon>
        <taxon>Streptosporangiaceae</taxon>
        <taxon>Nonomuraea</taxon>
    </lineage>
</organism>
<proteinExistence type="predicted"/>
<dbReference type="Pfam" id="PF14361">
    <property type="entry name" value="RsbRD_N"/>
    <property type="match status" value="1"/>
</dbReference>
<dbReference type="RefSeq" id="WP_184959098.1">
    <property type="nucleotide sequence ID" value="NZ_JACHIN010000001.1"/>
</dbReference>
<evidence type="ECO:0000313" key="4">
    <source>
        <dbReference type="Proteomes" id="UP000568380"/>
    </source>
</evidence>
<dbReference type="PANTHER" id="PTHR33744">
    <property type="entry name" value="CARBOHYDRATE DIACID REGULATOR"/>
    <property type="match status" value="1"/>
</dbReference>
<dbReference type="AlphaFoldDB" id="A0A7W7ZZ57"/>
<dbReference type="InterPro" id="IPR025751">
    <property type="entry name" value="RsbRD_N_dom"/>
</dbReference>
<evidence type="ECO:0000259" key="2">
    <source>
        <dbReference type="Pfam" id="PF14361"/>
    </source>
</evidence>
<evidence type="ECO:0000313" key="3">
    <source>
        <dbReference type="EMBL" id="MBB5075980.1"/>
    </source>
</evidence>
<name>A0A7W7ZZ57_9ACTN</name>
<comment type="caution">
    <text evidence="3">The sequence shown here is derived from an EMBL/GenBank/DDBJ whole genome shotgun (WGS) entry which is preliminary data.</text>
</comment>
<dbReference type="Gene3D" id="1.10.10.2840">
    <property type="entry name" value="PucR C-terminal helix-turn-helix domain"/>
    <property type="match status" value="1"/>
</dbReference>
<accession>A0A7W7ZZ57</accession>
<dbReference type="InterPro" id="IPR051448">
    <property type="entry name" value="CdaR-like_regulators"/>
</dbReference>
<feature type="domain" description="PucR C-terminal helix-turn-helix" evidence="1">
    <location>
        <begin position="294"/>
        <end position="351"/>
    </location>
</feature>
<gene>
    <name evidence="3" type="ORF">HNR40_001426</name>
</gene>
<reference evidence="3 4" key="1">
    <citation type="submission" date="2020-08" db="EMBL/GenBank/DDBJ databases">
        <title>Genomic Encyclopedia of Type Strains, Phase IV (KMG-IV): sequencing the most valuable type-strain genomes for metagenomic binning, comparative biology and taxonomic classification.</title>
        <authorList>
            <person name="Goeker M."/>
        </authorList>
    </citation>
    <scope>NUCLEOTIDE SEQUENCE [LARGE SCALE GENOMIC DNA]</scope>
    <source>
        <strain evidence="3 4">DSM 45385</strain>
    </source>
</reference>
<feature type="domain" description="RsbT co-antagonist protein RsbRD N-terminal" evidence="2">
    <location>
        <begin position="19"/>
        <end position="149"/>
    </location>
</feature>
<dbReference type="Proteomes" id="UP000568380">
    <property type="component" value="Unassembled WGS sequence"/>
</dbReference>
<dbReference type="InterPro" id="IPR025736">
    <property type="entry name" value="PucR_C-HTH_dom"/>
</dbReference>
<dbReference type="EMBL" id="JACHIN010000001">
    <property type="protein sequence ID" value="MBB5075980.1"/>
    <property type="molecule type" value="Genomic_DNA"/>
</dbReference>
<dbReference type="Pfam" id="PF13556">
    <property type="entry name" value="HTH_30"/>
    <property type="match status" value="1"/>
</dbReference>
<dbReference type="InterPro" id="IPR042070">
    <property type="entry name" value="PucR_C-HTH_sf"/>
</dbReference>
<protein>
    <recommendedName>
        <fullName evidence="5">PucR family transcriptional regulator</fullName>
    </recommendedName>
</protein>
<sequence length="357" mass="38902">MDFRFAALSARLLERVDDLGGELARRVHAAEAELAVVPPDDLAAVCAEQLRLSLTHLSGGTEISTASTEANARRRAERGVPLAALLHSYRVGTQFLWECFVAEAGDDEHAILIASASEMWLGLDLMSEAIRTAYREVEAERDQRARRDRDVLFDALLGTDPVRIRQSADALGLPHRGRFHVIAAEVTAGLPAAAVWRYLPTERLAVLSLQENAAFPALTGGRYGVSPAYEQISQTAAALRLARLALAAGAEGVSHYGDRPVATLVASSLETADDLARRVLGRLLDLPVDDRDALLATAYTWFAEGGSTALTAQALFCHRNTVRYRLGRVKELTGRSVDHPRQAAELFLALETVYVRR</sequence>
<dbReference type="PANTHER" id="PTHR33744:SF1">
    <property type="entry name" value="DNA-BINDING TRANSCRIPTIONAL ACTIVATOR ADER"/>
    <property type="match status" value="1"/>
</dbReference>
<evidence type="ECO:0000259" key="1">
    <source>
        <dbReference type="Pfam" id="PF13556"/>
    </source>
</evidence>